<dbReference type="GO" id="GO:0006351">
    <property type="term" value="P:DNA-templated transcription"/>
    <property type="evidence" value="ECO:0007669"/>
    <property type="project" value="InterPro"/>
</dbReference>
<dbReference type="GO" id="GO:0003968">
    <property type="term" value="F:RNA-directed RNA polymerase activity"/>
    <property type="evidence" value="ECO:0007669"/>
    <property type="project" value="UniProtKB-KW"/>
</dbReference>
<proteinExistence type="predicted"/>
<keyword evidence="4" id="KW-0548">Nucleotidyltransferase</keyword>
<evidence type="ECO:0000313" key="7">
    <source>
        <dbReference type="EMBL" id="ATS94407.1"/>
    </source>
</evidence>
<dbReference type="InterPro" id="IPR007094">
    <property type="entry name" value="RNA-dir_pol_PSvirus"/>
</dbReference>
<evidence type="ECO:0000256" key="4">
    <source>
        <dbReference type="ARBA" id="ARBA00022695"/>
    </source>
</evidence>
<dbReference type="SUPFAM" id="SSF56672">
    <property type="entry name" value="DNA/RNA polymerases"/>
    <property type="match status" value="1"/>
</dbReference>
<dbReference type="GO" id="GO:0003723">
    <property type="term" value="F:RNA binding"/>
    <property type="evidence" value="ECO:0007669"/>
    <property type="project" value="InterPro"/>
</dbReference>
<name>A0A2P9JAN0_9VIRU</name>
<keyword evidence="5" id="KW-0693">Viral RNA replication</keyword>
<evidence type="ECO:0000256" key="5">
    <source>
        <dbReference type="ARBA" id="ARBA00022953"/>
    </source>
</evidence>
<keyword evidence="3" id="KW-0808">Transferase</keyword>
<keyword evidence="2 7" id="KW-0696">RNA-directed RNA polymerase</keyword>
<evidence type="ECO:0000256" key="2">
    <source>
        <dbReference type="ARBA" id="ARBA00022484"/>
    </source>
</evidence>
<accession>A0A2P9JAN0</accession>
<evidence type="ECO:0000256" key="1">
    <source>
        <dbReference type="ARBA" id="ARBA00013540"/>
    </source>
</evidence>
<evidence type="ECO:0000259" key="6">
    <source>
        <dbReference type="PROSITE" id="PS50507"/>
    </source>
</evidence>
<evidence type="ECO:0000256" key="3">
    <source>
        <dbReference type="ARBA" id="ARBA00022679"/>
    </source>
</evidence>
<organism evidence="7">
    <name type="scientific">Podosphaera prunicola tobamo-like virus</name>
    <dbReference type="NCBI Taxonomy" id="2052571"/>
    <lineage>
        <taxon>Viruses</taxon>
        <taxon>Riboviria</taxon>
        <taxon>Orthornavirae</taxon>
        <taxon>Kitrinoviricota</taxon>
        <taxon>Alsuviricetes</taxon>
        <taxon>Martellivirales</taxon>
        <taxon>Virgaviridae</taxon>
        <taxon>Tobamovirus</taxon>
    </lineage>
</organism>
<reference evidence="7" key="1">
    <citation type="submission" date="2017-01" db="EMBL/GenBank/DDBJ databases">
        <title>Next generation sequencing analysis of double-stranded RNAs from sweet cherry powdery mildew fungus Podosphaera prunicola.</title>
        <authorList>
            <person name="Pandey B."/>
            <person name="Rayapati N.A."/>
            <person name="Grove G.G."/>
        </authorList>
    </citation>
    <scope>NUCLEOTIDE SEQUENCE</scope>
    <source>
        <strain evidence="7">Cpm 8</strain>
    </source>
</reference>
<feature type="domain" description="RdRp catalytic" evidence="6">
    <location>
        <begin position="223"/>
        <end position="338"/>
    </location>
</feature>
<protein>
    <recommendedName>
        <fullName evidence="1">Replicase large subunit</fullName>
    </recommendedName>
</protein>
<dbReference type="InterPro" id="IPR001788">
    <property type="entry name" value="RNA-dep_RNA_pol_alsuvir"/>
</dbReference>
<dbReference type="EMBL" id="KY420046">
    <property type="protein sequence ID" value="ATS94407.1"/>
    <property type="molecule type" value="Genomic_RNA"/>
</dbReference>
<dbReference type="GO" id="GO:0039694">
    <property type="term" value="P:viral RNA genome replication"/>
    <property type="evidence" value="ECO:0007669"/>
    <property type="project" value="InterPro"/>
</dbReference>
<dbReference type="PROSITE" id="PS50507">
    <property type="entry name" value="RDRP_SSRNA_POS"/>
    <property type="match status" value="1"/>
</dbReference>
<dbReference type="Pfam" id="PF00978">
    <property type="entry name" value="RdRP_2"/>
    <property type="match status" value="1"/>
</dbReference>
<sequence>MIEYSNLNLNCEGNMRITLDKVPALLKSRKTLKPKLRTTMTPPRQTTFRQALLALLKRNLGGNYVASPMNYKDFAKSAFEKMMDVLAVDDWRAILASMDKIRPDEQLITEWEKFQNPSTLSALERMVPDHILEEVSKSMDDYEFILKAAPKAATDAKPVTVYPTVQTVMFHNKRVNAFFGPLMREANTRLLKVLRPEVLFNKGKNLNDIELHLSATMMGSETTTIIENDFSDYDRSQKEVAFCLDEIALDYLGLNPDDLDMWMSGHYKHSNINFSLGLKVNLMYQRKSGDVTTAFLNTVLNMTALVFGLNLGRNELVSAMFLGDDSWLQLKKSSDLRTRVLQCSTRIAVHFNGEAKTAYFNTGYFCGYYILNDAEGVKLAADPIKRSVKLGRWDVKNIAALKENWISFGDLMRNYDNEIVQEKLAEAVVERTPLATYGQIKLLVEALNSLKNSYKEFRNMYDSHVTTTVY</sequence>
<dbReference type="InterPro" id="IPR043502">
    <property type="entry name" value="DNA/RNA_pol_sf"/>
</dbReference>